<evidence type="ECO:0008006" key="10">
    <source>
        <dbReference type="Google" id="ProtNLM"/>
    </source>
</evidence>
<feature type="compositionally biased region" description="Basic and acidic residues" evidence="6">
    <location>
        <begin position="282"/>
        <end position="293"/>
    </location>
</feature>
<proteinExistence type="inferred from homology"/>
<evidence type="ECO:0000256" key="1">
    <source>
        <dbReference type="ARBA" id="ARBA00004141"/>
    </source>
</evidence>
<evidence type="ECO:0000256" key="2">
    <source>
        <dbReference type="ARBA" id="ARBA00006948"/>
    </source>
</evidence>
<evidence type="ECO:0000256" key="7">
    <source>
        <dbReference type="SAM" id="Phobius"/>
    </source>
</evidence>
<feature type="transmembrane region" description="Helical" evidence="7">
    <location>
        <begin position="185"/>
        <end position="202"/>
    </location>
</feature>
<feature type="region of interest" description="Disordered" evidence="6">
    <location>
        <begin position="373"/>
        <end position="410"/>
    </location>
</feature>
<keyword evidence="5 7" id="KW-0472">Membrane</keyword>
<keyword evidence="3 7" id="KW-0812">Transmembrane</keyword>
<sequence>MGTLVGHVAPGLGFFLIGLWHLFNHIKLHVLNPNTYTSPPWFSTSKFKYLELILIMAASAASISMELFIGPERHQPFDPDGTIPSNHLHNFEHSSISMTFFLYAGLAIILDKIDSTEAKHGLTQLVGAIAFGQQLLLFHLHSADHSGPEGQYHLLLQILILISLSTTLLGIPFPKSFLLSFMRSLSIFFQGLWLIHMGFMLWTPGLIPKGCFINEEEGHQVVRCSDHNSLHRANSLVNIQFSWFIIAVTLLAFSFYFLLHNLYAQNNDKYFALENHDEDGEGEKSNDDVESQKRSILGNPNPRSFIHVGKTFSALDIESGTMNGFWLYQRGKGARTINPKRWVKENNVMVEWAMQVRLVKQKQTGEFYCVKEEAQGHKGKQPNKRDERMNENHVLPSQHNYSLQASHEAG</sequence>
<accession>A0AAN9MWU2</accession>
<feature type="transmembrane region" description="Helical" evidence="7">
    <location>
        <begin position="122"/>
        <end position="140"/>
    </location>
</feature>
<comment type="similarity">
    <text evidence="2">Belongs to the TMEM45 family.</text>
</comment>
<feature type="compositionally biased region" description="Polar residues" evidence="6">
    <location>
        <begin position="395"/>
        <end position="410"/>
    </location>
</feature>
<dbReference type="AlphaFoldDB" id="A0AAN9MWU2"/>
<evidence type="ECO:0000256" key="3">
    <source>
        <dbReference type="ARBA" id="ARBA00022692"/>
    </source>
</evidence>
<evidence type="ECO:0000256" key="4">
    <source>
        <dbReference type="ARBA" id="ARBA00022989"/>
    </source>
</evidence>
<protein>
    <recommendedName>
        <fullName evidence="10">Transmembrane protein 45A-like</fullName>
    </recommendedName>
</protein>
<comment type="caution">
    <text evidence="8">The sequence shown here is derived from an EMBL/GenBank/DDBJ whole genome shotgun (WGS) entry which is preliminary data.</text>
</comment>
<gene>
    <name evidence="8" type="ORF">VNO77_01670</name>
</gene>
<dbReference type="Pfam" id="PF04819">
    <property type="entry name" value="DUF716"/>
    <property type="match status" value="1"/>
</dbReference>
<organism evidence="8 9">
    <name type="scientific">Canavalia gladiata</name>
    <name type="common">Sword bean</name>
    <name type="synonym">Dolichos gladiatus</name>
    <dbReference type="NCBI Taxonomy" id="3824"/>
    <lineage>
        <taxon>Eukaryota</taxon>
        <taxon>Viridiplantae</taxon>
        <taxon>Streptophyta</taxon>
        <taxon>Embryophyta</taxon>
        <taxon>Tracheophyta</taxon>
        <taxon>Spermatophyta</taxon>
        <taxon>Magnoliopsida</taxon>
        <taxon>eudicotyledons</taxon>
        <taxon>Gunneridae</taxon>
        <taxon>Pentapetalae</taxon>
        <taxon>rosids</taxon>
        <taxon>fabids</taxon>
        <taxon>Fabales</taxon>
        <taxon>Fabaceae</taxon>
        <taxon>Papilionoideae</taxon>
        <taxon>50 kb inversion clade</taxon>
        <taxon>NPAAA clade</taxon>
        <taxon>indigoferoid/millettioid clade</taxon>
        <taxon>Phaseoleae</taxon>
        <taxon>Canavalia</taxon>
    </lineage>
</organism>
<feature type="transmembrane region" description="Helical" evidence="7">
    <location>
        <begin position="49"/>
        <end position="71"/>
    </location>
</feature>
<evidence type="ECO:0000313" key="9">
    <source>
        <dbReference type="Proteomes" id="UP001367508"/>
    </source>
</evidence>
<feature type="transmembrane region" description="Helical" evidence="7">
    <location>
        <begin position="6"/>
        <end position="23"/>
    </location>
</feature>
<reference evidence="8 9" key="1">
    <citation type="submission" date="2024-01" db="EMBL/GenBank/DDBJ databases">
        <title>The genomes of 5 underutilized Papilionoideae crops provide insights into root nodulation and disease resistanc.</title>
        <authorList>
            <person name="Jiang F."/>
        </authorList>
    </citation>
    <scope>NUCLEOTIDE SEQUENCE [LARGE SCALE GENOMIC DNA]</scope>
    <source>
        <strain evidence="8">LVBAO_FW01</strain>
        <tissue evidence="8">Leaves</tissue>
    </source>
</reference>
<evidence type="ECO:0000256" key="6">
    <source>
        <dbReference type="SAM" id="MobiDB-lite"/>
    </source>
</evidence>
<dbReference type="GO" id="GO:0016020">
    <property type="term" value="C:membrane"/>
    <property type="evidence" value="ECO:0007669"/>
    <property type="project" value="UniProtKB-SubCell"/>
</dbReference>
<feature type="region of interest" description="Disordered" evidence="6">
    <location>
        <begin position="277"/>
        <end position="300"/>
    </location>
</feature>
<dbReference type="InterPro" id="IPR006904">
    <property type="entry name" value="DUF716"/>
</dbReference>
<feature type="transmembrane region" description="Helical" evidence="7">
    <location>
        <begin position="152"/>
        <end position="173"/>
    </location>
</feature>
<dbReference type="PANTHER" id="PTHR46285:SF3">
    <property type="entry name" value="PROTEINASE INHIBITOR I4, SERPIN (DUF716)"/>
    <property type="match status" value="1"/>
</dbReference>
<feature type="transmembrane region" description="Helical" evidence="7">
    <location>
        <begin position="91"/>
        <end position="110"/>
    </location>
</feature>
<dbReference type="EMBL" id="JAYMYQ010000001">
    <property type="protein sequence ID" value="KAK7359707.1"/>
    <property type="molecule type" value="Genomic_DNA"/>
</dbReference>
<evidence type="ECO:0000256" key="5">
    <source>
        <dbReference type="ARBA" id="ARBA00023136"/>
    </source>
</evidence>
<evidence type="ECO:0000313" key="8">
    <source>
        <dbReference type="EMBL" id="KAK7359707.1"/>
    </source>
</evidence>
<keyword evidence="9" id="KW-1185">Reference proteome</keyword>
<comment type="subcellular location">
    <subcellularLocation>
        <location evidence="1">Membrane</location>
        <topology evidence="1">Multi-pass membrane protein</topology>
    </subcellularLocation>
</comment>
<dbReference type="Proteomes" id="UP001367508">
    <property type="component" value="Unassembled WGS sequence"/>
</dbReference>
<name>A0AAN9MWU2_CANGL</name>
<keyword evidence="4 7" id="KW-1133">Transmembrane helix</keyword>
<dbReference type="PANTHER" id="PTHR46285">
    <property type="entry name" value="PROTEINASE INHIBITOR I4, SERPIN (DUF716)-RELATED"/>
    <property type="match status" value="1"/>
</dbReference>
<feature type="transmembrane region" description="Helical" evidence="7">
    <location>
        <begin position="241"/>
        <end position="259"/>
    </location>
</feature>